<evidence type="ECO:0000256" key="6">
    <source>
        <dbReference type="ARBA" id="ARBA00022679"/>
    </source>
</evidence>
<evidence type="ECO:0000313" key="14">
    <source>
        <dbReference type="EMBL" id="CAI2718948.1"/>
    </source>
</evidence>
<evidence type="ECO:0000256" key="12">
    <source>
        <dbReference type="ARBA" id="ARBA00045097"/>
    </source>
</evidence>
<dbReference type="RefSeq" id="WP_282011814.1">
    <property type="nucleotide sequence ID" value="NZ_OX336137.1"/>
</dbReference>
<keyword evidence="10" id="KW-1133">Transmembrane helix</keyword>
<dbReference type="Proteomes" id="UP001157733">
    <property type="component" value="Chromosome"/>
</dbReference>
<evidence type="ECO:0000256" key="3">
    <source>
        <dbReference type="ARBA" id="ARBA00006739"/>
    </source>
</evidence>
<evidence type="ECO:0000256" key="1">
    <source>
        <dbReference type="ARBA" id="ARBA00004389"/>
    </source>
</evidence>
<comment type="subcellular location">
    <subcellularLocation>
        <location evidence="1">Endoplasmic reticulum membrane</location>
        <topology evidence="1">Single-pass membrane protein</topology>
    </subcellularLocation>
</comment>
<evidence type="ECO:0000256" key="2">
    <source>
        <dbReference type="ARBA" id="ARBA00004922"/>
    </source>
</evidence>
<keyword evidence="6" id="KW-0808">Transferase</keyword>
<sequence length="242" mass="28091">MSSDPLVSVVIPCLNEETRLGLSLQKLVDYFKTQDYRWQLIVIDDGSTDRTTEVPHRFLPEDRCLVLKNDGNRGKGYSVRRGVLAAAGEYVLISDADLSTPIYEWERFLPYLQGSCDVVIGSRSLPDSNVVKRQAWYRQGMGRVFNKIIRMLVIDDFVDTQCGFKAFRRDVGTRLFEKMRIDHFCFDVEMLFLAKKAGLNVRELPVEWHNSEDSRVRILQDSSKMLRDAIRIRINDLMGRYR</sequence>
<evidence type="ECO:0000256" key="8">
    <source>
        <dbReference type="ARBA" id="ARBA00022824"/>
    </source>
</evidence>
<keyword evidence="15" id="KW-1185">Reference proteome</keyword>
<evidence type="ECO:0000256" key="9">
    <source>
        <dbReference type="ARBA" id="ARBA00022968"/>
    </source>
</evidence>
<dbReference type="InterPro" id="IPR029044">
    <property type="entry name" value="Nucleotide-diphossugar_trans"/>
</dbReference>
<dbReference type="SUPFAM" id="SSF53448">
    <property type="entry name" value="Nucleotide-diphospho-sugar transferases"/>
    <property type="match status" value="1"/>
</dbReference>
<dbReference type="InterPro" id="IPR001173">
    <property type="entry name" value="Glyco_trans_2-like"/>
</dbReference>
<comment type="catalytic activity">
    <reaction evidence="12">
        <text>a di-trans,poly-cis-dolichyl phosphate + UDP-alpha-D-glucose = a di-trans,poly-cis-dolichyl beta-D-glucosyl phosphate + UDP</text>
        <dbReference type="Rhea" id="RHEA:15401"/>
        <dbReference type="Rhea" id="RHEA-COMP:19498"/>
        <dbReference type="Rhea" id="RHEA-COMP:19502"/>
        <dbReference type="ChEBI" id="CHEBI:57525"/>
        <dbReference type="ChEBI" id="CHEBI:57683"/>
        <dbReference type="ChEBI" id="CHEBI:58223"/>
        <dbReference type="ChEBI" id="CHEBI:58885"/>
        <dbReference type="EC" id="2.4.1.117"/>
    </reaction>
    <physiologicalReaction direction="left-to-right" evidence="12">
        <dbReference type="Rhea" id="RHEA:15402"/>
    </physiologicalReaction>
</comment>
<organism evidence="14 15">
    <name type="scientific">Nitrospina watsonii</name>
    <dbReference type="NCBI Taxonomy" id="1323948"/>
    <lineage>
        <taxon>Bacteria</taxon>
        <taxon>Pseudomonadati</taxon>
        <taxon>Nitrospinota/Tectimicrobiota group</taxon>
        <taxon>Nitrospinota</taxon>
        <taxon>Nitrospinia</taxon>
        <taxon>Nitrospinales</taxon>
        <taxon>Nitrospinaceae</taxon>
        <taxon>Nitrospina</taxon>
    </lineage>
</organism>
<evidence type="ECO:0000256" key="7">
    <source>
        <dbReference type="ARBA" id="ARBA00022692"/>
    </source>
</evidence>
<protein>
    <recommendedName>
        <fullName evidence="4">dolichyl-phosphate beta-glucosyltransferase</fullName>
        <ecNumber evidence="4">2.4.1.117</ecNumber>
    </recommendedName>
</protein>
<evidence type="ECO:0000259" key="13">
    <source>
        <dbReference type="Pfam" id="PF00535"/>
    </source>
</evidence>
<dbReference type="CDD" id="cd04188">
    <property type="entry name" value="DPG_synthase"/>
    <property type="match status" value="1"/>
</dbReference>
<keyword evidence="5" id="KW-0328">Glycosyltransferase</keyword>
<dbReference type="EC" id="2.4.1.117" evidence="4"/>
<keyword evidence="8" id="KW-0256">Endoplasmic reticulum</keyword>
<feature type="domain" description="Glycosyltransferase 2-like" evidence="13">
    <location>
        <begin position="8"/>
        <end position="171"/>
    </location>
</feature>
<proteinExistence type="inferred from homology"/>
<evidence type="ECO:0000256" key="4">
    <source>
        <dbReference type="ARBA" id="ARBA00012583"/>
    </source>
</evidence>
<name>A0ABN8W4C8_9BACT</name>
<reference evidence="14 15" key="1">
    <citation type="submission" date="2022-09" db="EMBL/GenBank/DDBJ databases">
        <authorList>
            <person name="Kop L."/>
        </authorList>
    </citation>
    <scope>NUCLEOTIDE SEQUENCE [LARGE SCALE GENOMIC DNA]</scope>
    <source>
        <strain evidence="14 15">347</strain>
    </source>
</reference>
<keyword evidence="9" id="KW-0735">Signal-anchor</keyword>
<dbReference type="Pfam" id="PF00535">
    <property type="entry name" value="Glycos_transf_2"/>
    <property type="match status" value="1"/>
</dbReference>
<keyword evidence="7" id="KW-0812">Transmembrane</keyword>
<dbReference type="PANTHER" id="PTHR10859:SF91">
    <property type="entry name" value="DOLICHYL-PHOSPHATE BETA-GLUCOSYLTRANSFERASE"/>
    <property type="match status" value="1"/>
</dbReference>
<evidence type="ECO:0000256" key="10">
    <source>
        <dbReference type="ARBA" id="ARBA00022989"/>
    </source>
</evidence>
<evidence type="ECO:0000313" key="15">
    <source>
        <dbReference type="Proteomes" id="UP001157733"/>
    </source>
</evidence>
<dbReference type="PANTHER" id="PTHR10859">
    <property type="entry name" value="GLYCOSYL TRANSFERASE"/>
    <property type="match status" value="1"/>
</dbReference>
<gene>
    <name evidence="14" type="ORF">NSPWAT_2092</name>
</gene>
<comment type="similarity">
    <text evidence="3">Belongs to the glycosyltransferase 2 family.</text>
</comment>
<comment type="pathway">
    <text evidence="2">Protein modification; protein glycosylation.</text>
</comment>
<dbReference type="InterPro" id="IPR035518">
    <property type="entry name" value="DPG_synthase"/>
</dbReference>
<keyword evidence="11" id="KW-0472">Membrane</keyword>
<dbReference type="EMBL" id="OX336137">
    <property type="protein sequence ID" value="CAI2718948.1"/>
    <property type="molecule type" value="Genomic_DNA"/>
</dbReference>
<evidence type="ECO:0000256" key="5">
    <source>
        <dbReference type="ARBA" id="ARBA00022676"/>
    </source>
</evidence>
<dbReference type="Gene3D" id="3.90.550.10">
    <property type="entry name" value="Spore Coat Polysaccharide Biosynthesis Protein SpsA, Chain A"/>
    <property type="match status" value="1"/>
</dbReference>
<accession>A0ABN8W4C8</accession>
<evidence type="ECO:0000256" key="11">
    <source>
        <dbReference type="ARBA" id="ARBA00023136"/>
    </source>
</evidence>